<dbReference type="CDD" id="cd00093">
    <property type="entry name" value="HTH_XRE"/>
    <property type="match status" value="1"/>
</dbReference>
<accession>X1PMP0</accession>
<gene>
    <name evidence="3" type="ORF">S06H3_57136</name>
</gene>
<reference evidence="3" key="1">
    <citation type="journal article" date="2014" name="Front. Microbiol.">
        <title>High frequency of phylogenetically diverse reductive dehalogenase-homologous genes in deep subseafloor sedimentary metagenomes.</title>
        <authorList>
            <person name="Kawai M."/>
            <person name="Futagami T."/>
            <person name="Toyoda A."/>
            <person name="Takaki Y."/>
            <person name="Nishi S."/>
            <person name="Hori S."/>
            <person name="Arai W."/>
            <person name="Tsubouchi T."/>
            <person name="Morono Y."/>
            <person name="Uchiyama I."/>
            <person name="Ito T."/>
            <person name="Fujiyama A."/>
            <person name="Inagaki F."/>
            <person name="Takami H."/>
        </authorList>
    </citation>
    <scope>NUCLEOTIDE SEQUENCE</scope>
    <source>
        <strain evidence="3">Expedition CK06-06</strain>
    </source>
</reference>
<evidence type="ECO:0000256" key="1">
    <source>
        <dbReference type="ARBA" id="ARBA00023125"/>
    </source>
</evidence>
<dbReference type="InterPro" id="IPR010982">
    <property type="entry name" value="Lambda_DNA-bd_dom_sf"/>
</dbReference>
<dbReference type="Pfam" id="PF03703">
    <property type="entry name" value="bPH_2"/>
    <property type="match status" value="1"/>
</dbReference>
<organism evidence="3">
    <name type="scientific">marine sediment metagenome</name>
    <dbReference type="NCBI Taxonomy" id="412755"/>
    <lineage>
        <taxon>unclassified sequences</taxon>
        <taxon>metagenomes</taxon>
        <taxon>ecological metagenomes</taxon>
    </lineage>
</organism>
<dbReference type="Gene3D" id="1.10.260.40">
    <property type="entry name" value="lambda repressor-like DNA-binding domains"/>
    <property type="match status" value="1"/>
</dbReference>
<proteinExistence type="predicted"/>
<dbReference type="AlphaFoldDB" id="X1PMP0"/>
<evidence type="ECO:0000259" key="2">
    <source>
        <dbReference type="PROSITE" id="PS50943"/>
    </source>
</evidence>
<feature type="non-terminal residue" evidence="3">
    <location>
        <position position="1"/>
    </location>
</feature>
<name>X1PMP0_9ZZZZ</name>
<dbReference type="InterPro" id="IPR001387">
    <property type="entry name" value="Cro/C1-type_HTH"/>
</dbReference>
<keyword evidence="1" id="KW-0238">DNA-binding</keyword>
<comment type="caution">
    <text evidence="3">The sequence shown here is derived from an EMBL/GenBank/DDBJ whole genome shotgun (WGS) entry which is preliminary data.</text>
</comment>
<evidence type="ECO:0000313" key="3">
    <source>
        <dbReference type="EMBL" id="GAI57517.1"/>
    </source>
</evidence>
<sequence length="178" mass="20519">KHGIWTKHRATIPFSRIQNINIVNGLFDRIFGLYTVKIETAGGSAYTQAAKGYGRPEGYIPGIKDPFTFEKELKQMLDKYNVLPSGLEDKIFKPQELAFDNFISYVLTKLRDKDDLLENRIKELRENQNLSKLDLAEKVGVKKETIEQLESGRYTPSLSLAYKIAKELKVRIEDLFKF</sequence>
<dbReference type="PANTHER" id="PTHR46558">
    <property type="entry name" value="TRACRIPTIONAL REGULATORY PROTEIN-RELATED-RELATED"/>
    <property type="match status" value="1"/>
</dbReference>
<dbReference type="SMART" id="SM00530">
    <property type="entry name" value="HTH_XRE"/>
    <property type="match status" value="1"/>
</dbReference>
<dbReference type="PANTHER" id="PTHR46558:SF4">
    <property type="entry name" value="DNA-BIDING PHAGE PROTEIN"/>
    <property type="match status" value="1"/>
</dbReference>
<protein>
    <recommendedName>
        <fullName evidence="2">HTH cro/C1-type domain-containing protein</fullName>
    </recommendedName>
</protein>
<dbReference type="SUPFAM" id="SSF47413">
    <property type="entry name" value="lambda repressor-like DNA-binding domains"/>
    <property type="match status" value="1"/>
</dbReference>
<dbReference type="GO" id="GO:0003677">
    <property type="term" value="F:DNA binding"/>
    <property type="evidence" value="ECO:0007669"/>
    <property type="project" value="UniProtKB-KW"/>
</dbReference>
<dbReference type="EMBL" id="BARV01036843">
    <property type="protein sequence ID" value="GAI57517.1"/>
    <property type="molecule type" value="Genomic_DNA"/>
</dbReference>
<feature type="domain" description="HTH cro/C1-type" evidence="2">
    <location>
        <begin position="121"/>
        <end position="175"/>
    </location>
</feature>
<dbReference type="PROSITE" id="PS50943">
    <property type="entry name" value="HTH_CROC1"/>
    <property type="match status" value="1"/>
</dbReference>
<dbReference type="InterPro" id="IPR005182">
    <property type="entry name" value="YdbS-like_PH"/>
</dbReference>
<dbReference type="Pfam" id="PF01381">
    <property type="entry name" value="HTH_3"/>
    <property type="match status" value="1"/>
</dbReference>